<feature type="domain" description="Carbohydrate-binding" evidence="1">
    <location>
        <begin position="104"/>
        <end position="288"/>
    </location>
</feature>
<dbReference type="Gene3D" id="2.60.40.1190">
    <property type="match status" value="1"/>
</dbReference>
<organism evidence="2 3">
    <name type="scientific">Paenibacillus pseudetheri</name>
    <dbReference type="NCBI Taxonomy" id="2897682"/>
    <lineage>
        <taxon>Bacteria</taxon>
        <taxon>Bacillati</taxon>
        <taxon>Bacillota</taxon>
        <taxon>Bacilli</taxon>
        <taxon>Bacillales</taxon>
        <taxon>Paenibacillaceae</taxon>
        <taxon>Paenibacillus</taxon>
    </lineage>
</organism>
<accession>A0ABM9BH36</accession>
<comment type="caution">
    <text evidence="2">The sequence shown here is derived from an EMBL/GenBank/DDBJ whole genome shotgun (WGS) entry which is preliminary data.</text>
</comment>
<keyword evidence="3" id="KW-1185">Reference proteome</keyword>
<evidence type="ECO:0000313" key="3">
    <source>
        <dbReference type="Proteomes" id="UP000838749"/>
    </source>
</evidence>
<dbReference type="InterPro" id="IPR010502">
    <property type="entry name" value="Carb-bd_dom_fam9"/>
</dbReference>
<name>A0ABM9BH36_9BACL</name>
<dbReference type="CDD" id="cd09620">
    <property type="entry name" value="CBM9_like_3"/>
    <property type="match status" value="1"/>
</dbReference>
<evidence type="ECO:0000313" key="2">
    <source>
        <dbReference type="EMBL" id="CAH1057422.1"/>
    </source>
</evidence>
<gene>
    <name evidence="2" type="ORF">PAECIP111894_03580</name>
</gene>
<dbReference type="Proteomes" id="UP000838749">
    <property type="component" value="Unassembled WGS sequence"/>
</dbReference>
<dbReference type="Pfam" id="PF16011">
    <property type="entry name" value="CBM9_2"/>
    <property type="match status" value="1"/>
</dbReference>
<dbReference type="EMBL" id="CAKMAB010000020">
    <property type="protein sequence ID" value="CAH1057422.1"/>
    <property type="molecule type" value="Genomic_DNA"/>
</dbReference>
<reference evidence="2" key="1">
    <citation type="submission" date="2021-12" db="EMBL/GenBank/DDBJ databases">
        <authorList>
            <person name="Criscuolo A."/>
        </authorList>
    </citation>
    <scope>NUCLEOTIDE SEQUENCE</scope>
    <source>
        <strain evidence="2">CIP111894</strain>
    </source>
</reference>
<proteinExistence type="predicted"/>
<evidence type="ECO:0000259" key="1">
    <source>
        <dbReference type="Pfam" id="PF16011"/>
    </source>
</evidence>
<sequence>MVMVTGDDPVHGIHLLKDYIVHTYVKDSIRHQAVDPRDVYGAVGYQQLDHQRITEIIGSGNIVLFCCVNPSGIPNRRERTMERKLETLVISRLTNQTDVSDTDEVQIIKQYQWLKGYNPVVTARLNYSQEDLKLQFKVYEKNPIRTYRNMNDPVYKDSCIEFFFQPTPDSDQRYMNFEFNANGAILLQIGADRYDRFPITINPALFHILSTTDQINDKGEVYWELSFSISWVWVQSYFSDFRAVPGKRIRGNFYKCGDDTTYPHYGTWSEVHSNKPEFHSSCDFGILYLE</sequence>
<dbReference type="SUPFAM" id="SSF49344">
    <property type="entry name" value="CBD9-like"/>
    <property type="match status" value="1"/>
</dbReference>
<protein>
    <recommendedName>
        <fullName evidence="1">Carbohydrate-binding domain-containing protein</fullName>
    </recommendedName>
</protein>